<protein>
    <submittedName>
        <fullName evidence="1">Uncharacterized protein</fullName>
    </submittedName>
</protein>
<reference evidence="1 2" key="1">
    <citation type="journal article" date="2018" name="Syst. Appl. Microbiol.">
        <title>Corynebacterium heidelbergense sp. nov., isolated from the preen glands of Egyptian geese (Alopochen aegyptiacus).</title>
        <authorList>
            <person name="Braun M.S."/>
            <person name="Wang E."/>
            <person name="Zimmermann S."/>
            <person name="Wink M."/>
        </authorList>
    </citation>
    <scope>NUCLEOTIDE SEQUENCE [LARGE SCALE GENOMIC DNA]</scope>
    <source>
        <strain evidence="1 2">DSM 104638</strain>
    </source>
</reference>
<gene>
    <name evidence="1" type="ORF">CWC39_00490</name>
</gene>
<proteinExistence type="predicted"/>
<evidence type="ECO:0000313" key="1">
    <source>
        <dbReference type="EMBL" id="RAV34972.1"/>
    </source>
</evidence>
<dbReference type="AlphaFoldDB" id="A0A364VE85"/>
<name>A0A364VE85_9CORY</name>
<dbReference type="Proteomes" id="UP000251047">
    <property type="component" value="Unassembled WGS sequence"/>
</dbReference>
<comment type="caution">
    <text evidence="1">The sequence shown here is derived from an EMBL/GenBank/DDBJ whole genome shotgun (WGS) entry which is preliminary data.</text>
</comment>
<evidence type="ECO:0000313" key="2">
    <source>
        <dbReference type="Proteomes" id="UP000251047"/>
    </source>
</evidence>
<sequence length="246" mass="27079">MTNQITSVSPSRPQGFTSGRELINAVVARRLEAEDARGLFASVDKTLPDASALDGDRIEGVKVLWISPGRAARDETVFRHALATAHRLREADQRMTDAKIIDAYEYAYNVAQAVGADHRSSEMPPQRDRQTMARRVRGYVLSGSKTSRGSAFTGATAGVSARERKALSTMGRKGGKKAAQRWNDRNSTYAQNELNKLAKANQQRARKGRVSAREIANFFDDAYLQTGTYPTLKQASSELKVSEKTV</sequence>
<organism evidence="1 2">
    <name type="scientific">Corynebacterium heidelbergense</name>
    <dbReference type="NCBI Taxonomy" id="2055947"/>
    <lineage>
        <taxon>Bacteria</taxon>
        <taxon>Bacillati</taxon>
        <taxon>Actinomycetota</taxon>
        <taxon>Actinomycetes</taxon>
        <taxon>Mycobacteriales</taxon>
        <taxon>Corynebacteriaceae</taxon>
        <taxon>Corynebacterium</taxon>
    </lineage>
</organism>
<dbReference type="EMBL" id="PHQP01000002">
    <property type="protein sequence ID" value="RAV34972.1"/>
    <property type="molecule type" value="Genomic_DNA"/>
</dbReference>
<accession>A0A364VE85</accession>